<evidence type="ECO:0000259" key="4">
    <source>
        <dbReference type="PROSITE" id="PS50887"/>
    </source>
</evidence>
<dbReference type="PROSITE" id="PS50883">
    <property type="entry name" value="EAL"/>
    <property type="match status" value="1"/>
</dbReference>
<dbReference type="GO" id="GO:0071111">
    <property type="term" value="F:cyclic-guanylate-specific phosphodiesterase activity"/>
    <property type="evidence" value="ECO:0007669"/>
    <property type="project" value="InterPro"/>
</dbReference>
<dbReference type="InterPro" id="IPR043128">
    <property type="entry name" value="Rev_trsase/Diguanyl_cyclase"/>
</dbReference>
<accession>A0A380BRS9</accession>
<evidence type="ECO:0000313" key="5">
    <source>
        <dbReference type="EMBL" id="SUJ04856.1"/>
    </source>
</evidence>
<dbReference type="InterPro" id="IPR035919">
    <property type="entry name" value="EAL_sf"/>
</dbReference>
<keyword evidence="2" id="KW-1133">Transmembrane helix</keyword>
<gene>
    <name evidence="5" type="primary">csrD_2</name>
    <name evidence="5" type="ORF">NCTC10738_03709</name>
</gene>
<evidence type="ECO:0000256" key="1">
    <source>
        <dbReference type="SAM" id="Coils"/>
    </source>
</evidence>
<evidence type="ECO:0000313" key="6">
    <source>
        <dbReference type="Proteomes" id="UP000254069"/>
    </source>
</evidence>
<dbReference type="PROSITE" id="PS50887">
    <property type="entry name" value="GGDEF"/>
    <property type="match status" value="1"/>
</dbReference>
<feature type="domain" description="GGDEF" evidence="4">
    <location>
        <begin position="246"/>
        <end position="377"/>
    </location>
</feature>
<dbReference type="InterPro" id="IPR001633">
    <property type="entry name" value="EAL_dom"/>
</dbReference>
<dbReference type="RefSeq" id="WP_115390300.1">
    <property type="nucleotide sequence ID" value="NZ_AP024609.1"/>
</dbReference>
<keyword evidence="2" id="KW-0812">Transmembrane</keyword>
<dbReference type="SUPFAM" id="SSF55073">
    <property type="entry name" value="Nucleotide cyclase"/>
    <property type="match status" value="1"/>
</dbReference>
<dbReference type="AlphaFoldDB" id="A0A380BRS9"/>
<dbReference type="Proteomes" id="UP000254069">
    <property type="component" value="Unassembled WGS sequence"/>
</dbReference>
<sequence length="634" mass="71793">MGISRFFQLLLLLGFLATGMVLLQQERQILEQEGNALLQRLQQAQEQAQDADDAAILYRQLQDTAPLQFFQYTDDVDGQNNLTRGSFLPEMNWQYYLLPLQLESQYRFASGRVLLKPDLSPLRDQGIHTLWLAGLRLLPLYLALALIFALMMGRHKRVLKYAAEYLTKMSQGQFDSLAQSRFRGELKPLGQALEQSRQLFKQQFEKLESENLALKKLAYEDPVTGFGTRQHFTEKLQQLSLSSKSQIGVLILVKATELGHINQLHGRQGGDDYLARVAVCIRRALQGYKNSESFRIASTDFAIFIPSIVLKDAQTFATQLKRELEEYQAELQTDSIAHTGIVAYASDKDPMGILAMADTAANVAQTLGPNAVQFQDKNMLDEKLGDNRWKLAIEDLLKRRALKFYQQPIQPCRSEVDGYRELLARFYNSEGKFLPTATVIAMAERHGMSQELDKLVLLSALKLLQSLPNLSGNIGVNLSPGSASKENFIAWARDLLSKHPRLASRLVFEINEAGMQGNLAASHKFVRAMHSVGCRVSVERFGMGFTSFKFFREVRPDYIKLDPSYTQAIDEDTNNQFFVRMLVDVARRSGVRVIACGIERQEEKMVVEKLLVDGMQGFYIAKPQQLDPAEMNRN</sequence>
<protein>
    <submittedName>
        <fullName evidence="5">Regulator of CsrB and CsrC decay CsrD</fullName>
    </submittedName>
</protein>
<dbReference type="PANTHER" id="PTHR33121:SF79">
    <property type="entry name" value="CYCLIC DI-GMP PHOSPHODIESTERASE PDED-RELATED"/>
    <property type="match status" value="1"/>
</dbReference>
<dbReference type="EMBL" id="UGYO01000002">
    <property type="protein sequence ID" value="SUJ04856.1"/>
    <property type="molecule type" value="Genomic_DNA"/>
</dbReference>
<dbReference type="InterPro" id="IPR029787">
    <property type="entry name" value="Nucleotide_cyclase"/>
</dbReference>
<feature type="coiled-coil region" evidence="1">
    <location>
        <begin position="310"/>
        <end position="337"/>
    </location>
</feature>
<evidence type="ECO:0000259" key="3">
    <source>
        <dbReference type="PROSITE" id="PS50883"/>
    </source>
</evidence>
<dbReference type="CDD" id="cd01948">
    <property type="entry name" value="EAL"/>
    <property type="match status" value="1"/>
</dbReference>
<keyword evidence="6" id="KW-1185">Reference proteome</keyword>
<dbReference type="Pfam" id="PF00563">
    <property type="entry name" value="EAL"/>
    <property type="match status" value="1"/>
</dbReference>
<dbReference type="PANTHER" id="PTHR33121">
    <property type="entry name" value="CYCLIC DI-GMP PHOSPHODIESTERASE PDEF"/>
    <property type="match status" value="1"/>
</dbReference>
<dbReference type="InterPro" id="IPR000160">
    <property type="entry name" value="GGDEF_dom"/>
</dbReference>
<evidence type="ECO:0000256" key="2">
    <source>
        <dbReference type="SAM" id="Phobius"/>
    </source>
</evidence>
<dbReference type="SUPFAM" id="SSF141868">
    <property type="entry name" value="EAL domain-like"/>
    <property type="match status" value="1"/>
</dbReference>
<feature type="coiled-coil region" evidence="1">
    <location>
        <begin position="190"/>
        <end position="217"/>
    </location>
</feature>
<feature type="domain" description="EAL" evidence="3">
    <location>
        <begin position="386"/>
        <end position="634"/>
    </location>
</feature>
<dbReference type="Gene3D" id="3.30.70.270">
    <property type="match status" value="1"/>
</dbReference>
<feature type="coiled-coil region" evidence="1">
    <location>
        <begin position="20"/>
        <end position="54"/>
    </location>
</feature>
<dbReference type="InterPro" id="IPR050706">
    <property type="entry name" value="Cyclic-di-GMP_PDE-like"/>
</dbReference>
<reference evidence="5 6" key="1">
    <citation type="submission" date="2018-06" db="EMBL/GenBank/DDBJ databases">
        <authorList>
            <consortium name="Pathogen Informatics"/>
            <person name="Doyle S."/>
        </authorList>
    </citation>
    <scope>NUCLEOTIDE SEQUENCE [LARGE SCALE GENOMIC DNA]</scope>
    <source>
        <strain evidence="5 6">NCTC10738</strain>
    </source>
</reference>
<dbReference type="Gene3D" id="3.20.20.450">
    <property type="entry name" value="EAL domain"/>
    <property type="match status" value="1"/>
</dbReference>
<proteinExistence type="predicted"/>
<dbReference type="SMART" id="SM00052">
    <property type="entry name" value="EAL"/>
    <property type="match status" value="1"/>
</dbReference>
<dbReference type="SMART" id="SM00267">
    <property type="entry name" value="GGDEF"/>
    <property type="match status" value="1"/>
</dbReference>
<keyword evidence="2" id="KW-0472">Membrane</keyword>
<dbReference type="Pfam" id="PF00990">
    <property type="entry name" value="GGDEF"/>
    <property type="match status" value="1"/>
</dbReference>
<name>A0A380BRS9_9GAMM</name>
<feature type="transmembrane region" description="Helical" evidence="2">
    <location>
        <begin position="130"/>
        <end position="151"/>
    </location>
</feature>
<organism evidence="5 6">
    <name type="scientific">Shewanella algae</name>
    <dbReference type="NCBI Taxonomy" id="38313"/>
    <lineage>
        <taxon>Bacteria</taxon>
        <taxon>Pseudomonadati</taxon>
        <taxon>Pseudomonadota</taxon>
        <taxon>Gammaproteobacteria</taxon>
        <taxon>Alteromonadales</taxon>
        <taxon>Shewanellaceae</taxon>
        <taxon>Shewanella</taxon>
    </lineage>
</organism>
<keyword evidence="1" id="KW-0175">Coiled coil</keyword>